<dbReference type="PROSITE" id="PS51379">
    <property type="entry name" value="4FE4S_FER_2"/>
    <property type="match status" value="1"/>
</dbReference>
<reference evidence="3 4" key="1">
    <citation type="submission" date="2018-06" db="EMBL/GenBank/DDBJ databases">
        <authorList>
            <consortium name="Pathogen Informatics"/>
            <person name="Doyle S."/>
        </authorList>
    </citation>
    <scope>NUCLEOTIDE SEQUENCE [LARGE SCALE GENOMIC DNA]</scope>
    <source>
        <strain evidence="3 4">NCTC10005</strain>
    </source>
</reference>
<proteinExistence type="predicted"/>
<evidence type="ECO:0000259" key="2">
    <source>
        <dbReference type="PROSITE" id="PS51379"/>
    </source>
</evidence>
<sequence length="64" mass="7196">MNRFVIADSTVCIGCRTCEAACSETHRLHGLQSMPRLRVMRNEKESARSSATTVKMRRAQVSAR</sequence>
<dbReference type="SUPFAM" id="SSF54862">
    <property type="entry name" value="4Fe-4S ferredoxins"/>
    <property type="match status" value="1"/>
</dbReference>
<evidence type="ECO:0000256" key="1">
    <source>
        <dbReference type="SAM" id="MobiDB-lite"/>
    </source>
</evidence>
<feature type="region of interest" description="Disordered" evidence="1">
    <location>
        <begin position="42"/>
        <end position="64"/>
    </location>
</feature>
<name>A0A377LUC3_ENTCL</name>
<dbReference type="EMBL" id="UGJB01000004">
    <property type="protein sequence ID" value="STQ09672.1"/>
    <property type="molecule type" value="Genomic_DNA"/>
</dbReference>
<accession>A0A377LUC3</accession>
<dbReference type="EC" id="1.-.-.-" evidence="3"/>
<organism evidence="3 4">
    <name type="scientific">Enterobacter cloacae</name>
    <dbReference type="NCBI Taxonomy" id="550"/>
    <lineage>
        <taxon>Bacteria</taxon>
        <taxon>Pseudomonadati</taxon>
        <taxon>Pseudomonadota</taxon>
        <taxon>Gammaproteobacteria</taxon>
        <taxon>Enterobacterales</taxon>
        <taxon>Enterobacteriaceae</taxon>
        <taxon>Enterobacter</taxon>
        <taxon>Enterobacter cloacae complex</taxon>
    </lineage>
</organism>
<dbReference type="InterPro" id="IPR017896">
    <property type="entry name" value="4Fe4S_Fe-S-bd"/>
</dbReference>
<dbReference type="Gene3D" id="3.30.70.20">
    <property type="match status" value="1"/>
</dbReference>
<dbReference type="GO" id="GO:0016491">
    <property type="term" value="F:oxidoreductase activity"/>
    <property type="evidence" value="ECO:0007669"/>
    <property type="project" value="UniProtKB-KW"/>
</dbReference>
<protein>
    <submittedName>
        <fullName evidence="3">4Fe-4S ferredoxin</fullName>
        <ecNumber evidence="3">1.-.-.-</ecNumber>
    </submittedName>
</protein>
<gene>
    <name evidence="3" type="primary">hyfA</name>
    <name evidence="3" type="ORF">NCTC10005_02386</name>
</gene>
<dbReference type="AlphaFoldDB" id="A0A377LUC3"/>
<dbReference type="Proteomes" id="UP000255106">
    <property type="component" value="Unassembled WGS sequence"/>
</dbReference>
<evidence type="ECO:0000313" key="3">
    <source>
        <dbReference type="EMBL" id="STQ09672.1"/>
    </source>
</evidence>
<evidence type="ECO:0000313" key="4">
    <source>
        <dbReference type="Proteomes" id="UP000255106"/>
    </source>
</evidence>
<keyword evidence="3" id="KW-0560">Oxidoreductase</keyword>
<feature type="domain" description="4Fe-4S ferredoxin-type" evidence="2">
    <location>
        <begin position="2"/>
        <end position="31"/>
    </location>
</feature>